<dbReference type="OrthoDB" id="541375at2759"/>
<dbReference type="InterPro" id="IPR039763">
    <property type="entry name" value="ARMT1"/>
</dbReference>
<keyword evidence="5 7" id="KW-0464">Manganese</keyword>
<feature type="domain" description="Damage-control phosphatase ARMT1-like metal-binding" evidence="8">
    <location>
        <begin position="21"/>
        <end position="426"/>
    </location>
</feature>
<sequence length="457" mass="51986">MTASLPRRFLTSDQGTFGAYTASVRWPIIVQNIIDDLLKEVDTLNDDEIINQGKIIEEQLAAFRLEIINDAKLRKFTAEECEIASVPLTFNKYLDEHSGATWLNAEWLFTEIYLYRRVNVIFRLQSSKHWKSFDCFNGLKQSTFQASCHGVAELAIRYQNLLPQLEKSNHDEEVLKLLFQEFIEISLWGNATDLSLLTNATLEDIKSIQGQKAREESESKILINDTEKAWNQLIKSGNKSGKRVDFVLDNSGFELYADLMLAAFLLQSKLASECVFHAKDTPYMVSDTMIKDFFILLNDLTDPSFFSISDKNSTESKALNSFASDIRAFYDKEMITFEDSEFWTTDLDYWNIDGDSPILKELQKSDLVIFKGDLNYRKLTGDRTWSRTTPWAQAIGPLSSNGVVSLSLRTCKADVQVGLPAGLDENLTKQWEVDHPGQGSWWTCSGKWAVICFAASH</sequence>
<dbReference type="STRING" id="1071382.H2AMR0"/>
<dbReference type="InParanoid" id="H2AMR0"/>
<reference evidence="9 10" key="1">
    <citation type="journal article" date="2011" name="Proc. Natl. Acad. Sci. U.S.A.">
        <title>Evolutionary erosion of yeast sex chromosomes by mating-type switching accidents.</title>
        <authorList>
            <person name="Gordon J.L."/>
            <person name="Armisen D."/>
            <person name="Proux-Wera E."/>
            <person name="Oheigeartaigh S.S."/>
            <person name="Byrne K.P."/>
            <person name="Wolfe K.H."/>
        </authorList>
    </citation>
    <scope>NUCLEOTIDE SEQUENCE [LARGE SCALE GENOMIC DNA]</scope>
    <source>
        <strain evidence="10">ATCC 22294 / BCRC 22015 / CBS 2517 / CECT 1963 / NBRC 1671 / NRRL Y-8276</strain>
    </source>
</reference>
<evidence type="ECO:0000259" key="8">
    <source>
        <dbReference type="Pfam" id="PF01937"/>
    </source>
</evidence>
<comment type="catalytic activity">
    <reaction evidence="1 7">
        <text>beta-D-fructose 1-phosphate + H2O = D-fructose + phosphate</text>
        <dbReference type="Rhea" id="RHEA:35603"/>
        <dbReference type="ChEBI" id="CHEBI:15377"/>
        <dbReference type="ChEBI" id="CHEBI:37721"/>
        <dbReference type="ChEBI" id="CHEBI:43474"/>
        <dbReference type="ChEBI" id="CHEBI:138881"/>
    </reaction>
</comment>
<dbReference type="InterPro" id="IPR036075">
    <property type="entry name" value="ARMT-1-like_metal-bd_sf"/>
</dbReference>
<keyword evidence="4 7" id="KW-0378">Hydrolase</keyword>
<dbReference type="PANTHER" id="PTHR12260:SF6">
    <property type="entry name" value="DAMAGE-CONTROL PHOSPHATASE ARMT1"/>
    <property type="match status" value="1"/>
</dbReference>
<dbReference type="EMBL" id="HE650821">
    <property type="protein sequence ID" value="CCF55660.1"/>
    <property type="molecule type" value="Genomic_DNA"/>
</dbReference>
<dbReference type="PANTHER" id="PTHR12260">
    <property type="entry name" value="DAMAGE-CONTROL PHOSPHATASE ARMT1"/>
    <property type="match status" value="1"/>
</dbReference>
<name>H2AMR0_KAZAF</name>
<comment type="function">
    <text evidence="7">Metal-dependent phosphatase that shows phosphatase activity against several substrates, including fructose-1-phosphate and fructose-6-phosphate. Its preference for fructose-1-phosphate, a strong glycating agent that causes DNA damage rather than a canonical yeast metabolite, suggests a damage-control function in hexose phosphate metabolism.</text>
</comment>
<dbReference type="GO" id="GO:0006974">
    <property type="term" value="P:DNA damage response"/>
    <property type="evidence" value="ECO:0007669"/>
    <property type="project" value="TreeGrafter"/>
</dbReference>
<evidence type="ECO:0000256" key="4">
    <source>
        <dbReference type="ARBA" id="ARBA00022801"/>
    </source>
</evidence>
<dbReference type="GO" id="GO:0005634">
    <property type="term" value="C:nucleus"/>
    <property type="evidence" value="ECO:0007669"/>
    <property type="project" value="TreeGrafter"/>
</dbReference>
<dbReference type="InterPro" id="IPR002791">
    <property type="entry name" value="ARMT1-like_metal-bd"/>
</dbReference>
<dbReference type="KEGG" id="kaf:KAFR_0A02220"/>
<evidence type="ECO:0000256" key="2">
    <source>
        <dbReference type="ARBA" id="ARBA00009519"/>
    </source>
</evidence>
<dbReference type="EC" id="3.1.3.-" evidence="7"/>
<dbReference type="RefSeq" id="XP_003954795.1">
    <property type="nucleotide sequence ID" value="XM_003954746.1"/>
</dbReference>
<proteinExistence type="inferred from homology"/>
<evidence type="ECO:0000256" key="7">
    <source>
        <dbReference type="RuleBase" id="RU367030"/>
    </source>
</evidence>
<comment type="catalytic activity">
    <reaction evidence="6 7">
        <text>beta-D-fructose 6-phosphate = dihydroxyacetone + D-glyceraldehyde 3-phosphate</text>
        <dbReference type="Rhea" id="RHEA:28002"/>
        <dbReference type="ChEBI" id="CHEBI:16016"/>
        <dbReference type="ChEBI" id="CHEBI:57634"/>
        <dbReference type="ChEBI" id="CHEBI:59776"/>
    </reaction>
</comment>
<evidence type="ECO:0000256" key="6">
    <source>
        <dbReference type="ARBA" id="ARBA00048809"/>
    </source>
</evidence>
<evidence type="ECO:0000256" key="5">
    <source>
        <dbReference type="ARBA" id="ARBA00023211"/>
    </source>
</evidence>
<dbReference type="SUPFAM" id="SSF111321">
    <property type="entry name" value="AF1104-like"/>
    <property type="match status" value="1"/>
</dbReference>
<evidence type="ECO:0000256" key="1">
    <source>
        <dbReference type="ARBA" id="ARBA00001326"/>
    </source>
</evidence>
<comment type="domain">
    <text evidence="7">Subfamily III proteins have a conserved RTxK motif about 40-50 residues from the C-terminus; the threonine may be replaced by serine or cysteine.</text>
</comment>
<dbReference type="Gene3D" id="1.20.930.60">
    <property type="match status" value="1"/>
</dbReference>
<dbReference type="FunCoup" id="H2AMR0">
    <property type="interactions" value="666"/>
</dbReference>
<keyword evidence="3 7" id="KW-0479">Metal-binding</keyword>
<dbReference type="eggNOG" id="KOG3870">
    <property type="taxonomic scope" value="Eukaryota"/>
</dbReference>
<dbReference type="Pfam" id="PF01937">
    <property type="entry name" value="ARMT1-like_dom"/>
    <property type="match status" value="1"/>
</dbReference>
<dbReference type="HOGENOM" id="CLU_030117_2_1_1"/>
<dbReference type="GO" id="GO:0103026">
    <property type="term" value="F:fructose-1-phosphatase activity"/>
    <property type="evidence" value="ECO:0007669"/>
    <property type="project" value="RHEA"/>
</dbReference>
<dbReference type="Gene3D" id="3.40.50.10880">
    <property type="entry name" value="Uncharacterised protein PF01937, DUF89, domain 3"/>
    <property type="match status" value="1"/>
</dbReference>
<protein>
    <recommendedName>
        <fullName evidence="7">Sugar phosphate phosphatase</fullName>
        <ecNumber evidence="7">3.1.3.-</ecNumber>
    </recommendedName>
</protein>
<dbReference type="GeneID" id="13886160"/>
<dbReference type="Proteomes" id="UP000005220">
    <property type="component" value="Chromosome 1"/>
</dbReference>
<evidence type="ECO:0000256" key="3">
    <source>
        <dbReference type="ARBA" id="ARBA00022723"/>
    </source>
</evidence>
<evidence type="ECO:0000313" key="10">
    <source>
        <dbReference type="Proteomes" id="UP000005220"/>
    </source>
</evidence>
<comment type="cofactor">
    <cofactor evidence="7">
        <name>Mn(2+)</name>
        <dbReference type="ChEBI" id="CHEBI:29035"/>
    </cofactor>
    <cofactor evidence="7">
        <name>Ni(2+)</name>
        <dbReference type="ChEBI" id="CHEBI:49786"/>
    </cofactor>
</comment>
<organism evidence="9 10">
    <name type="scientific">Kazachstania africana (strain ATCC 22294 / BCRC 22015 / CBS 2517 / CECT 1963 / NBRC 1671 / NRRL Y-8276)</name>
    <name type="common">Yeast</name>
    <name type="synonym">Kluyveromyces africanus</name>
    <dbReference type="NCBI Taxonomy" id="1071382"/>
    <lineage>
        <taxon>Eukaryota</taxon>
        <taxon>Fungi</taxon>
        <taxon>Dikarya</taxon>
        <taxon>Ascomycota</taxon>
        <taxon>Saccharomycotina</taxon>
        <taxon>Saccharomycetes</taxon>
        <taxon>Saccharomycetales</taxon>
        <taxon>Saccharomycetaceae</taxon>
        <taxon>Kazachstania</taxon>
    </lineage>
</organism>
<dbReference type="AlphaFoldDB" id="H2AMR0"/>
<comment type="similarity">
    <text evidence="2 7">Belongs to the damage-control phosphatase family. Sugar phosphate phosphatase III subfamily.</text>
</comment>
<dbReference type="GO" id="GO:0097023">
    <property type="term" value="F:fructose 6-phosphate aldolase activity"/>
    <property type="evidence" value="ECO:0007669"/>
    <property type="project" value="RHEA"/>
</dbReference>
<keyword evidence="10" id="KW-1185">Reference proteome</keyword>
<evidence type="ECO:0000313" key="9">
    <source>
        <dbReference type="EMBL" id="CCF55660.1"/>
    </source>
</evidence>
<accession>H2AMR0</accession>
<dbReference type="GO" id="GO:0046872">
    <property type="term" value="F:metal ion binding"/>
    <property type="evidence" value="ECO:0007669"/>
    <property type="project" value="UniProtKB-UniRule"/>
</dbReference>
<gene>
    <name evidence="9" type="primary">KAFR0A02220</name>
    <name evidence="9" type="ORF">KAFR_0A02220</name>
</gene>